<dbReference type="Gene3D" id="3.10.10.10">
    <property type="entry name" value="HIV Type 1 Reverse Transcriptase, subunit A, domain 1"/>
    <property type="match status" value="1"/>
</dbReference>
<dbReference type="InterPro" id="IPR043128">
    <property type="entry name" value="Rev_trsase/Diguanyl_cyclase"/>
</dbReference>
<reference evidence="2" key="1">
    <citation type="journal article" date="2012" name="Nature">
        <title>A physical, genetic and functional sequence assembly of the barley genome.</title>
        <authorList>
            <consortium name="The International Barley Genome Sequencing Consortium"/>
            <person name="Mayer K.F."/>
            <person name="Waugh R."/>
            <person name="Brown J.W."/>
            <person name="Schulman A."/>
            <person name="Langridge P."/>
            <person name="Platzer M."/>
            <person name="Fincher G.B."/>
            <person name="Muehlbauer G.J."/>
            <person name="Sato K."/>
            <person name="Close T.J."/>
            <person name="Wise R.P."/>
            <person name="Stein N."/>
        </authorList>
    </citation>
    <scope>NUCLEOTIDE SEQUENCE [LARGE SCALE GENOMIC DNA]</scope>
    <source>
        <strain evidence="2">cv. Morex</strain>
    </source>
</reference>
<keyword evidence="2" id="KW-1185">Reference proteome</keyword>
<dbReference type="InterPro" id="IPR043502">
    <property type="entry name" value="DNA/RNA_pol_sf"/>
</dbReference>
<organism evidence="1 2">
    <name type="scientific">Hordeum vulgare subsp. vulgare</name>
    <name type="common">Domesticated barley</name>
    <dbReference type="NCBI Taxonomy" id="112509"/>
    <lineage>
        <taxon>Eukaryota</taxon>
        <taxon>Viridiplantae</taxon>
        <taxon>Streptophyta</taxon>
        <taxon>Embryophyta</taxon>
        <taxon>Tracheophyta</taxon>
        <taxon>Spermatophyta</taxon>
        <taxon>Magnoliopsida</taxon>
        <taxon>Liliopsida</taxon>
        <taxon>Poales</taxon>
        <taxon>Poaceae</taxon>
        <taxon>BOP clade</taxon>
        <taxon>Pooideae</taxon>
        <taxon>Triticodae</taxon>
        <taxon>Triticeae</taxon>
        <taxon>Hordeinae</taxon>
        <taxon>Hordeum</taxon>
    </lineage>
</organism>
<accession>A0A8I6XDW9</accession>
<dbReference type="Gramene" id="HORVU.MOREX.r3.2HG0181940.1">
    <property type="protein sequence ID" value="HORVU.MOREX.r3.2HG0181940.1.CDS1"/>
    <property type="gene ID" value="HORVU.MOREX.r3.2HG0181940"/>
</dbReference>
<dbReference type="Gene3D" id="3.30.70.270">
    <property type="match status" value="1"/>
</dbReference>
<dbReference type="Proteomes" id="UP000011116">
    <property type="component" value="Chromosome 2H"/>
</dbReference>
<sequence>MIEELLDELAGSLLFTSLDLRVGYHQIRMRPKDEHKTFFKTRHGHFEFKVMSYGVTGGGQQHTRAT</sequence>
<dbReference type="InterPro" id="IPR053134">
    <property type="entry name" value="RNA-dir_DNA_polymerase"/>
</dbReference>
<reference evidence="1" key="3">
    <citation type="submission" date="2022-01" db="UniProtKB">
        <authorList>
            <consortium name="EnsemblPlants"/>
        </authorList>
    </citation>
    <scope>IDENTIFICATION</scope>
    <source>
        <strain evidence="1">subsp. vulgare</strain>
    </source>
</reference>
<dbReference type="AlphaFoldDB" id="A0A8I6XDW9"/>
<dbReference type="SUPFAM" id="SSF56672">
    <property type="entry name" value="DNA/RNA polymerases"/>
    <property type="match status" value="1"/>
</dbReference>
<evidence type="ECO:0000313" key="1">
    <source>
        <dbReference type="EnsemblPlants" id="HORVU.MOREX.r3.2HG0181940.1.CDS1"/>
    </source>
</evidence>
<dbReference type="PANTHER" id="PTHR24559">
    <property type="entry name" value="TRANSPOSON TY3-I GAG-POL POLYPROTEIN"/>
    <property type="match status" value="1"/>
</dbReference>
<dbReference type="EnsemblPlants" id="HORVU.MOREX.r3.2HG0181940.1">
    <property type="protein sequence ID" value="HORVU.MOREX.r3.2HG0181940.1.CDS1"/>
    <property type="gene ID" value="HORVU.MOREX.r3.2HG0181940"/>
</dbReference>
<dbReference type="PANTHER" id="PTHR24559:SF452">
    <property type="entry name" value="INTEGRASE CATALYTIC DOMAIN-CONTAINING PROTEIN"/>
    <property type="match status" value="1"/>
</dbReference>
<dbReference type="SMR" id="A0A8I6XDW9"/>
<reference evidence="1" key="2">
    <citation type="submission" date="2020-10" db="EMBL/GenBank/DDBJ databases">
        <authorList>
            <person name="Scholz U."/>
            <person name="Mascher M."/>
            <person name="Fiebig A."/>
        </authorList>
    </citation>
    <scope>NUCLEOTIDE SEQUENCE [LARGE SCALE GENOMIC DNA]</scope>
    <source>
        <strain evidence="1">cv. Morex</strain>
    </source>
</reference>
<name>A0A8I6XDW9_HORVV</name>
<protein>
    <submittedName>
        <fullName evidence="1">Uncharacterized protein</fullName>
    </submittedName>
</protein>
<proteinExistence type="predicted"/>
<evidence type="ECO:0000313" key="2">
    <source>
        <dbReference type="Proteomes" id="UP000011116"/>
    </source>
</evidence>